<organism evidence="1 2">
    <name type="scientific">Datura stramonium</name>
    <name type="common">Jimsonweed</name>
    <name type="synonym">Common thornapple</name>
    <dbReference type="NCBI Taxonomy" id="4076"/>
    <lineage>
        <taxon>Eukaryota</taxon>
        <taxon>Viridiplantae</taxon>
        <taxon>Streptophyta</taxon>
        <taxon>Embryophyta</taxon>
        <taxon>Tracheophyta</taxon>
        <taxon>Spermatophyta</taxon>
        <taxon>Magnoliopsida</taxon>
        <taxon>eudicotyledons</taxon>
        <taxon>Gunneridae</taxon>
        <taxon>Pentapetalae</taxon>
        <taxon>asterids</taxon>
        <taxon>lamiids</taxon>
        <taxon>Solanales</taxon>
        <taxon>Solanaceae</taxon>
        <taxon>Solanoideae</taxon>
        <taxon>Datureae</taxon>
        <taxon>Datura</taxon>
    </lineage>
</organism>
<name>A0ABS8SFH4_DATST</name>
<feature type="non-terminal residue" evidence="1">
    <location>
        <position position="1"/>
    </location>
</feature>
<sequence>MVWRLITNVTIQCYSMGNRMASFTLLEYVGYGMRKWSANINHLEYTNDTIIFASNNEYSLKKIIAVIQDYEKQSGQK</sequence>
<evidence type="ECO:0008006" key="3">
    <source>
        <dbReference type="Google" id="ProtNLM"/>
    </source>
</evidence>
<proteinExistence type="predicted"/>
<dbReference type="EMBL" id="JACEIK010000467">
    <property type="protein sequence ID" value="MCD7457641.1"/>
    <property type="molecule type" value="Genomic_DNA"/>
</dbReference>
<feature type="non-terminal residue" evidence="1">
    <location>
        <position position="77"/>
    </location>
</feature>
<evidence type="ECO:0000313" key="1">
    <source>
        <dbReference type="EMBL" id="MCD7457641.1"/>
    </source>
</evidence>
<dbReference type="Proteomes" id="UP000823775">
    <property type="component" value="Unassembled WGS sequence"/>
</dbReference>
<comment type="caution">
    <text evidence="1">The sequence shown here is derived from an EMBL/GenBank/DDBJ whole genome shotgun (WGS) entry which is preliminary data.</text>
</comment>
<gene>
    <name evidence="1" type="ORF">HAX54_035645</name>
</gene>
<evidence type="ECO:0000313" key="2">
    <source>
        <dbReference type="Proteomes" id="UP000823775"/>
    </source>
</evidence>
<accession>A0ABS8SFH4</accession>
<keyword evidence="2" id="KW-1185">Reference proteome</keyword>
<protein>
    <recommendedName>
        <fullName evidence="3">Reverse transcriptase domain-containing protein</fullName>
    </recommendedName>
</protein>
<reference evidence="1 2" key="1">
    <citation type="journal article" date="2021" name="BMC Genomics">
        <title>Datura genome reveals duplications of psychoactive alkaloid biosynthetic genes and high mutation rate following tissue culture.</title>
        <authorList>
            <person name="Rajewski A."/>
            <person name="Carter-House D."/>
            <person name="Stajich J."/>
            <person name="Litt A."/>
        </authorList>
    </citation>
    <scope>NUCLEOTIDE SEQUENCE [LARGE SCALE GENOMIC DNA]</scope>
    <source>
        <strain evidence="1">AR-01</strain>
    </source>
</reference>